<keyword evidence="10" id="KW-1185">Reference proteome</keyword>
<dbReference type="InterPro" id="IPR050726">
    <property type="entry name" value="mGluR"/>
</dbReference>
<dbReference type="Gene3D" id="3.40.50.2300">
    <property type="match status" value="2"/>
</dbReference>
<keyword evidence="5" id="KW-0325">Glycoprotein</keyword>
<evidence type="ECO:0000256" key="4">
    <source>
        <dbReference type="ARBA" id="ARBA00023136"/>
    </source>
</evidence>
<feature type="transmembrane region" description="Helical" evidence="6">
    <location>
        <begin position="1050"/>
        <end position="1071"/>
    </location>
</feature>
<dbReference type="SUPFAM" id="SSF53822">
    <property type="entry name" value="Periplasmic binding protein-like I"/>
    <property type="match status" value="2"/>
</dbReference>
<dbReference type="AlphaFoldDB" id="A0AAU9IJY3"/>
<reference evidence="9" key="1">
    <citation type="submission" date="2021-09" db="EMBL/GenBank/DDBJ databases">
        <authorList>
            <consortium name="AG Swart"/>
            <person name="Singh M."/>
            <person name="Singh A."/>
            <person name="Seah K."/>
            <person name="Emmerich C."/>
        </authorList>
    </citation>
    <scope>NUCLEOTIDE SEQUENCE</scope>
    <source>
        <strain evidence="9">ATCC30299</strain>
    </source>
</reference>
<evidence type="ECO:0000256" key="5">
    <source>
        <dbReference type="ARBA" id="ARBA00023180"/>
    </source>
</evidence>
<keyword evidence="2 6" id="KW-0812">Transmembrane</keyword>
<feature type="transmembrane region" description="Helical" evidence="6">
    <location>
        <begin position="906"/>
        <end position="927"/>
    </location>
</feature>
<keyword evidence="4 6" id="KW-0472">Membrane</keyword>
<gene>
    <name evidence="9" type="ORF">BSTOLATCC_MIC9343</name>
</gene>
<comment type="subcellular location">
    <subcellularLocation>
        <location evidence="1">Membrane</location>
    </subcellularLocation>
</comment>
<comment type="caution">
    <text evidence="9">The sequence shown here is derived from an EMBL/GenBank/DDBJ whole genome shotgun (WGS) entry which is preliminary data.</text>
</comment>
<feature type="transmembrane region" description="Helical" evidence="6">
    <location>
        <begin position="1022"/>
        <end position="1038"/>
    </location>
</feature>
<dbReference type="InterPro" id="IPR028082">
    <property type="entry name" value="Peripla_BP_I"/>
</dbReference>
<feature type="chain" id="PRO_5043583314" description="Receptor ligand binding region domain-containing protein" evidence="7">
    <location>
        <begin position="18"/>
        <end position="1163"/>
    </location>
</feature>
<feature type="transmembrane region" description="Helical" evidence="6">
    <location>
        <begin position="771"/>
        <end position="796"/>
    </location>
</feature>
<dbReference type="GO" id="GO:0016020">
    <property type="term" value="C:membrane"/>
    <property type="evidence" value="ECO:0007669"/>
    <property type="project" value="UniProtKB-SubCell"/>
</dbReference>
<evidence type="ECO:0000313" key="10">
    <source>
        <dbReference type="Proteomes" id="UP001162131"/>
    </source>
</evidence>
<feature type="signal peptide" evidence="7">
    <location>
        <begin position="1"/>
        <end position="17"/>
    </location>
</feature>
<feature type="transmembrane region" description="Helical" evidence="6">
    <location>
        <begin position="862"/>
        <end position="886"/>
    </location>
</feature>
<accession>A0AAU9IJY3</accession>
<feature type="domain" description="Receptor ligand binding region" evidence="8">
    <location>
        <begin position="436"/>
        <end position="694"/>
    </location>
</feature>
<evidence type="ECO:0000259" key="8">
    <source>
        <dbReference type="Pfam" id="PF01094"/>
    </source>
</evidence>
<keyword evidence="7" id="KW-0732">Signal</keyword>
<feature type="transmembrane region" description="Helical" evidence="6">
    <location>
        <begin position="1078"/>
        <end position="1098"/>
    </location>
</feature>
<dbReference type="PANTHER" id="PTHR24060">
    <property type="entry name" value="METABOTROPIC GLUTAMATE RECEPTOR"/>
    <property type="match status" value="1"/>
</dbReference>
<dbReference type="Proteomes" id="UP001162131">
    <property type="component" value="Unassembled WGS sequence"/>
</dbReference>
<proteinExistence type="predicted"/>
<dbReference type="InterPro" id="IPR001828">
    <property type="entry name" value="ANF_lig-bd_rcpt"/>
</dbReference>
<feature type="transmembrane region" description="Helical" evidence="6">
    <location>
        <begin position="956"/>
        <end position="980"/>
    </location>
</feature>
<evidence type="ECO:0000256" key="1">
    <source>
        <dbReference type="ARBA" id="ARBA00004370"/>
    </source>
</evidence>
<evidence type="ECO:0000256" key="2">
    <source>
        <dbReference type="ARBA" id="ARBA00022692"/>
    </source>
</evidence>
<evidence type="ECO:0000256" key="7">
    <source>
        <dbReference type="SAM" id="SignalP"/>
    </source>
</evidence>
<evidence type="ECO:0000313" key="9">
    <source>
        <dbReference type="EMBL" id="CAG9313527.1"/>
    </source>
</evidence>
<evidence type="ECO:0000256" key="6">
    <source>
        <dbReference type="SAM" id="Phobius"/>
    </source>
</evidence>
<sequence length="1163" mass="132446">MEFMIFRLLIFIAVASSRLSIYIIYSQEADPELSSQIFNDLNVFFDGKIDIYQESASEASLIGANYMHPTIIIDITKNLLIKQIIKESSSIYEFIVISLDDHTKDCTEWEYCSHISVNNHAEALISMLSYLNWTRFGITYSDSSYNINFYNYFKEKLFFKSGIIASSLNLGNEISQDLSDKFALREIKGKGLLNLIIINEGEGAQKIGSSLISGNMYKNNFGVILGSKAIWGPNNDGLIFLVEKGLESAKSLNHYHSLSIIKLLSSIDISSESIYFINEKLRNITVNQSPENYFSIVNIQAGSKKIVGEIQNNKIILNSELYFPGNTTTVPQSIKPPVVLSIASGNSNFNGVVLGSNSYIKIGAFFAMIYAKYIHFLDDFNLSLHPTDCSADFYFKPFSYSCLLKQKSNLGLAFFPSYNDNVCYGTISDFRALGIKIPLISDQCTSEIFTNKTAYPEFVRITKSFAFHSNTLAYLMKIFNWNCAIVFYENSTFGLDMYKSFSSVANSLGIKIVNDEDKRMLDPLYAPDLYKNYSDYMRNAIKTDCKIIVPLLQPTPLFNLFGQLYDEGMRKGDFIYLLYFPIVGYFEYSQVITNKTRENVKELAAGAITLWQSEWIGSYGASLIEIGNKFYGSFLYGGTCTPFDAVMLGLNGIKYLIDTGEDYEDPELLNAGIRKVRFTGCSGTVQISSNSNEKSTALISIWNEVYNETQKRLTNVEVGSYSIGRNPAFAFTAAITWPDNSANIPGQKRLNPDDCPFNLHLIRSSNVGKTLYYVFVWGIAIIVAVLSGIFLIKFYWRTRFPILRKKCEITVNDYITIVMIFIDFLQYLAMGPDIRAYDKISSILYDYAAVNLSEIIHFKNGAYWLAIIFTFSVCYLWLLLSGFLYLRIFEWKNIELFDNIGVLAKFITPIIGNLGLIPIAHILLTIFQCENGIGNKLSDTYMSHDCSVYCYKSPHIFFIILSAITLLIYLPLSILCRPLWHSISFNANVYSNPSYLVAKSIFQIIAVALNKTLKRYSQSLEGLIYLIFSIFLIIFMIYHKPYNYERYNLWAVISLIALSWSLILSSLYYIVPYLDYKFWIILQFGGWLIIILFALYFQHKKLPSLLFSAKGVEISIFFKFALSKQIMLEEVIKERSKAYEICIDESRIMNEVSSKNELIDSNS</sequence>
<protein>
    <recommendedName>
        <fullName evidence="8">Receptor ligand binding region domain-containing protein</fullName>
    </recommendedName>
</protein>
<name>A0AAU9IJY3_9CILI</name>
<dbReference type="Pfam" id="PF01094">
    <property type="entry name" value="ANF_receptor"/>
    <property type="match status" value="1"/>
</dbReference>
<evidence type="ECO:0000256" key="3">
    <source>
        <dbReference type="ARBA" id="ARBA00022989"/>
    </source>
</evidence>
<organism evidence="9 10">
    <name type="scientific">Blepharisma stoltei</name>
    <dbReference type="NCBI Taxonomy" id="1481888"/>
    <lineage>
        <taxon>Eukaryota</taxon>
        <taxon>Sar</taxon>
        <taxon>Alveolata</taxon>
        <taxon>Ciliophora</taxon>
        <taxon>Postciliodesmatophora</taxon>
        <taxon>Heterotrichea</taxon>
        <taxon>Heterotrichida</taxon>
        <taxon>Blepharismidae</taxon>
        <taxon>Blepharisma</taxon>
    </lineage>
</organism>
<dbReference type="EMBL" id="CAJZBQ010000011">
    <property type="protein sequence ID" value="CAG9313527.1"/>
    <property type="molecule type" value="Genomic_DNA"/>
</dbReference>
<keyword evidence="3 6" id="KW-1133">Transmembrane helix</keyword>